<evidence type="ECO:0000313" key="4">
    <source>
        <dbReference type="EMBL" id="TCC32279.1"/>
    </source>
</evidence>
<sequence>MCLPDVAKRVDEFRHTPEPMCCTRPFPNQPFAAVHRLEVHPPDPARIGAPSPVTAHLSGRKAPTMSLGDTHLTVLGWIGSDPDFKEIGQTPHTSFRLGSTPRQFDRSLNTFVDKPTTWFTVQCWRGLAQNAFESIRIGQPVIVTGRLRTHEWTDNSGEQHSRVILEAFSVGHDLSRGTTTFTKTPPHSESLTESSPQHAERRPAETTASPYPADEFSTSTLPLAPTAPAAEAA</sequence>
<accession>A0A4R0II07</accession>
<dbReference type="GO" id="GO:0003697">
    <property type="term" value="F:single-stranded DNA binding"/>
    <property type="evidence" value="ECO:0007669"/>
    <property type="project" value="InterPro"/>
</dbReference>
<reference evidence="4 5" key="1">
    <citation type="submission" date="2019-02" db="EMBL/GenBank/DDBJ databases">
        <title>Kribbella capetownensis sp. nov. and Kribbella speibonae sp. nov., isolated from soil.</title>
        <authorList>
            <person name="Curtis S.M."/>
            <person name="Norton I."/>
            <person name="Everest G.J."/>
            <person name="Meyers P.R."/>
        </authorList>
    </citation>
    <scope>NUCLEOTIDE SEQUENCE [LARGE SCALE GENOMIC DNA]</scope>
    <source>
        <strain evidence="4 5">DSM 27082</strain>
    </source>
</reference>
<dbReference type="AlphaFoldDB" id="A0A4R0II07"/>
<evidence type="ECO:0000256" key="1">
    <source>
        <dbReference type="ARBA" id="ARBA00023125"/>
    </source>
</evidence>
<evidence type="ECO:0000313" key="5">
    <source>
        <dbReference type="Proteomes" id="UP000292695"/>
    </source>
</evidence>
<dbReference type="EMBL" id="SJKA01000006">
    <property type="protein sequence ID" value="TCC32279.1"/>
    <property type="molecule type" value="Genomic_DNA"/>
</dbReference>
<dbReference type="Gene3D" id="2.40.50.140">
    <property type="entry name" value="Nucleic acid-binding proteins"/>
    <property type="match status" value="1"/>
</dbReference>
<dbReference type="PROSITE" id="PS50935">
    <property type="entry name" value="SSB"/>
    <property type="match status" value="1"/>
</dbReference>
<name>A0A4R0II07_9ACTN</name>
<dbReference type="CDD" id="cd04496">
    <property type="entry name" value="SSB_OBF"/>
    <property type="match status" value="1"/>
</dbReference>
<dbReference type="InterPro" id="IPR000424">
    <property type="entry name" value="Primosome_PriB/ssb"/>
</dbReference>
<dbReference type="Pfam" id="PF00436">
    <property type="entry name" value="SSB"/>
    <property type="match status" value="1"/>
</dbReference>
<gene>
    <name evidence="4" type="ORF">E0H50_18925</name>
</gene>
<proteinExistence type="predicted"/>
<feature type="compositionally biased region" description="Low complexity" evidence="3">
    <location>
        <begin position="217"/>
        <end position="233"/>
    </location>
</feature>
<dbReference type="SUPFAM" id="SSF50249">
    <property type="entry name" value="Nucleic acid-binding proteins"/>
    <property type="match status" value="1"/>
</dbReference>
<evidence type="ECO:0000256" key="2">
    <source>
        <dbReference type="PROSITE-ProRule" id="PRU00252"/>
    </source>
</evidence>
<feature type="region of interest" description="Disordered" evidence="3">
    <location>
        <begin position="176"/>
        <end position="233"/>
    </location>
</feature>
<comment type="caution">
    <text evidence="4">The sequence shown here is derived from an EMBL/GenBank/DDBJ whole genome shotgun (WGS) entry which is preliminary data.</text>
</comment>
<keyword evidence="1 2" id="KW-0238">DNA-binding</keyword>
<evidence type="ECO:0000256" key="3">
    <source>
        <dbReference type="SAM" id="MobiDB-lite"/>
    </source>
</evidence>
<organism evidence="4 5">
    <name type="scientific">Kribbella sindirgiensis</name>
    <dbReference type="NCBI Taxonomy" id="1124744"/>
    <lineage>
        <taxon>Bacteria</taxon>
        <taxon>Bacillati</taxon>
        <taxon>Actinomycetota</taxon>
        <taxon>Actinomycetes</taxon>
        <taxon>Propionibacteriales</taxon>
        <taxon>Kribbellaceae</taxon>
        <taxon>Kribbella</taxon>
    </lineage>
</organism>
<dbReference type="InterPro" id="IPR012340">
    <property type="entry name" value="NA-bd_OB-fold"/>
</dbReference>
<feature type="compositionally biased region" description="Polar residues" evidence="3">
    <location>
        <begin position="176"/>
        <end position="197"/>
    </location>
</feature>
<keyword evidence="5" id="KW-1185">Reference proteome</keyword>
<protein>
    <submittedName>
        <fullName evidence="4">Single-stranded DNA-binding protein</fullName>
    </submittedName>
</protein>
<dbReference type="Proteomes" id="UP000292695">
    <property type="component" value="Unassembled WGS sequence"/>
</dbReference>
<dbReference type="OrthoDB" id="4427276at2"/>